<accession>A0A1G5UXW2</accession>
<gene>
    <name evidence="1" type="ORF">SAMN03080617_00169</name>
</gene>
<dbReference type="STRING" id="279824.SAMN03080617_00169"/>
<dbReference type="NCBIfam" id="TIGR02574">
    <property type="entry name" value="stabl_TIGR02574"/>
    <property type="match status" value="1"/>
</dbReference>
<dbReference type="AlphaFoldDB" id="A0A1G5UXW2"/>
<organism evidence="1 2">
    <name type="scientific">Algoriphagus alkaliphilus</name>
    <dbReference type="NCBI Taxonomy" id="279824"/>
    <lineage>
        <taxon>Bacteria</taxon>
        <taxon>Pseudomonadati</taxon>
        <taxon>Bacteroidota</taxon>
        <taxon>Cytophagia</taxon>
        <taxon>Cytophagales</taxon>
        <taxon>Cyclobacteriaceae</taxon>
        <taxon>Algoriphagus</taxon>
    </lineage>
</organism>
<dbReference type="InterPro" id="IPR013406">
    <property type="entry name" value="CHP02574_addiction_mod"/>
</dbReference>
<evidence type="ECO:0000313" key="1">
    <source>
        <dbReference type="EMBL" id="SDA38481.1"/>
    </source>
</evidence>
<dbReference type="RefSeq" id="WP_092728052.1">
    <property type="nucleotide sequence ID" value="NZ_FMXE01000002.1"/>
</dbReference>
<protein>
    <submittedName>
        <fullName evidence="1">Putative addiction module component, TIGR02574 family</fullName>
    </submittedName>
</protein>
<evidence type="ECO:0000313" key="2">
    <source>
        <dbReference type="Proteomes" id="UP000198756"/>
    </source>
</evidence>
<dbReference type="EMBL" id="FMXE01000002">
    <property type="protein sequence ID" value="SDA38481.1"/>
    <property type="molecule type" value="Genomic_DNA"/>
</dbReference>
<name>A0A1G5UXW2_9BACT</name>
<dbReference type="Proteomes" id="UP000198756">
    <property type="component" value="Unassembled WGS sequence"/>
</dbReference>
<sequence>MDVVSLKLDLIKWLSHLQDEAILKKIHSIKKANDQEIGLTSEQLEELDRRLDKYERGEMNFSTWENVKARVKSRAKNEN</sequence>
<dbReference type="OrthoDB" id="982589at2"/>
<reference evidence="2" key="1">
    <citation type="submission" date="2016-10" db="EMBL/GenBank/DDBJ databases">
        <authorList>
            <person name="Varghese N."/>
            <person name="Submissions S."/>
        </authorList>
    </citation>
    <scope>NUCLEOTIDE SEQUENCE [LARGE SCALE GENOMIC DNA]</scope>
    <source>
        <strain evidence="2">DSM 22703</strain>
    </source>
</reference>
<proteinExistence type="predicted"/>
<keyword evidence="2" id="KW-1185">Reference proteome</keyword>
<dbReference type="Pfam" id="PF09720">
    <property type="entry name" value="Unstab_antitox"/>
    <property type="match status" value="1"/>
</dbReference>